<proteinExistence type="predicted"/>
<accession>A0A2N9I862</accession>
<evidence type="ECO:0000313" key="1">
    <source>
        <dbReference type="EMBL" id="SPD20253.1"/>
    </source>
</evidence>
<name>A0A2N9I862_FAGSY</name>
<organism evidence="1">
    <name type="scientific">Fagus sylvatica</name>
    <name type="common">Beechnut</name>
    <dbReference type="NCBI Taxonomy" id="28930"/>
    <lineage>
        <taxon>Eukaryota</taxon>
        <taxon>Viridiplantae</taxon>
        <taxon>Streptophyta</taxon>
        <taxon>Embryophyta</taxon>
        <taxon>Tracheophyta</taxon>
        <taxon>Spermatophyta</taxon>
        <taxon>Magnoliopsida</taxon>
        <taxon>eudicotyledons</taxon>
        <taxon>Gunneridae</taxon>
        <taxon>Pentapetalae</taxon>
        <taxon>rosids</taxon>
        <taxon>fabids</taxon>
        <taxon>Fagales</taxon>
        <taxon>Fagaceae</taxon>
        <taxon>Fagus</taxon>
    </lineage>
</organism>
<gene>
    <name evidence="1" type="ORF">FSB_LOCUS48135</name>
</gene>
<dbReference type="EMBL" id="OIVN01004979">
    <property type="protein sequence ID" value="SPD20253.1"/>
    <property type="molecule type" value="Genomic_DNA"/>
</dbReference>
<reference evidence="1" key="1">
    <citation type="submission" date="2018-02" db="EMBL/GenBank/DDBJ databases">
        <authorList>
            <person name="Cohen D.B."/>
            <person name="Kent A.D."/>
        </authorList>
    </citation>
    <scope>NUCLEOTIDE SEQUENCE</scope>
</reference>
<dbReference type="AlphaFoldDB" id="A0A2N9I862"/>
<protein>
    <submittedName>
        <fullName evidence="1">Uncharacterized protein</fullName>
    </submittedName>
</protein>
<sequence>MAPGSRGVELFFYIFPAKIPAKWGMPPGEPRVASHSWSCGLSNAPGLMDQITASQREFAREGSCPGGKMRQISNAFSLLFICVRAHVLDLWETELGLERYGPTNRGHRSVFGMPEGNFPIEIPARPGKILAIRELHVMSEHVFFLMHPGSWITFQQDGKNLCASVTSSRGKL</sequence>